<name>A0A2T6B8X2_9RHOB</name>
<accession>A0A2T6B8X2</accession>
<dbReference type="EMBL" id="QBKP01000002">
    <property type="protein sequence ID" value="PTX52506.1"/>
    <property type="molecule type" value="Genomic_DNA"/>
</dbReference>
<sequence length="177" mass="19735">MRNQVCELPQDGPAWSCCFQTELAPDLPWTDPFSGFALNETDLSWWRLPNSARISRALRSGAVRSIGPSRLADPIGLILLIGSHAMAARSLIYPLREPAFWVRRTAEGGFSRYHRPALPETQLSELLEVPTRQIGPALAPLLADGAIELVRSPRGVRAILLREDIVDEGRFRTRLRA</sequence>
<proteinExistence type="predicted"/>
<keyword evidence="2" id="KW-1185">Reference proteome</keyword>
<evidence type="ECO:0000313" key="2">
    <source>
        <dbReference type="Proteomes" id="UP000244224"/>
    </source>
</evidence>
<gene>
    <name evidence="1" type="ORF">C8N34_102286</name>
</gene>
<protein>
    <submittedName>
        <fullName evidence="1">Uncharacterized protein</fullName>
    </submittedName>
</protein>
<dbReference type="RefSeq" id="WP_108127925.1">
    <property type="nucleotide sequence ID" value="NZ_QBKP01000002.1"/>
</dbReference>
<comment type="caution">
    <text evidence="1">The sequence shown here is derived from an EMBL/GenBank/DDBJ whole genome shotgun (WGS) entry which is preliminary data.</text>
</comment>
<evidence type="ECO:0000313" key="1">
    <source>
        <dbReference type="EMBL" id="PTX52506.1"/>
    </source>
</evidence>
<dbReference type="AlphaFoldDB" id="A0A2T6B8X2"/>
<organism evidence="1 2">
    <name type="scientific">Gemmobacter caeni</name>
    <dbReference type="NCBI Taxonomy" id="589035"/>
    <lineage>
        <taxon>Bacteria</taxon>
        <taxon>Pseudomonadati</taxon>
        <taxon>Pseudomonadota</taxon>
        <taxon>Alphaproteobacteria</taxon>
        <taxon>Rhodobacterales</taxon>
        <taxon>Paracoccaceae</taxon>
        <taxon>Gemmobacter</taxon>
    </lineage>
</organism>
<dbReference type="Proteomes" id="UP000244224">
    <property type="component" value="Unassembled WGS sequence"/>
</dbReference>
<reference evidence="1 2" key="1">
    <citation type="submission" date="2018-04" db="EMBL/GenBank/DDBJ databases">
        <title>Genomic Encyclopedia of Archaeal and Bacterial Type Strains, Phase II (KMG-II): from individual species to whole genera.</title>
        <authorList>
            <person name="Goeker M."/>
        </authorList>
    </citation>
    <scope>NUCLEOTIDE SEQUENCE [LARGE SCALE GENOMIC DNA]</scope>
    <source>
        <strain evidence="1 2">DSM 21823</strain>
    </source>
</reference>